<evidence type="ECO:0000256" key="7">
    <source>
        <dbReference type="ARBA" id="ARBA00023136"/>
    </source>
</evidence>
<proteinExistence type="inferred from homology"/>
<dbReference type="KEGG" id="vei:Veis_1938"/>
<evidence type="ECO:0000313" key="10">
    <source>
        <dbReference type="EMBL" id="ABM57691.1"/>
    </source>
</evidence>
<dbReference type="HOGENOM" id="CLU_1730647_0_0_4"/>
<keyword evidence="5" id="KW-0812">Transmembrane</keyword>
<evidence type="ECO:0000256" key="6">
    <source>
        <dbReference type="ARBA" id="ARBA00022989"/>
    </source>
</evidence>
<accession>A1WJ84</accession>
<dbReference type="Pfam" id="PF19029">
    <property type="entry name" value="DUF883_C"/>
    <property type="match status" value="1"/>
</dbReference>
<feature type="domain" description="DUF883" evidence="8">
    <location>
        <begin position="59"/>
        <end position="109"/>
    </location>
</feature>
<dbReference type="Proteomes" id="UP000000374">
    <property type="component" value="Chromosome"/>
</dbReference>
<dbReference type="InterPro" id="IPR010279">
    <property type="entry name" value="YqjD/ElaB"/>
</dbReference>
<dbReference type="InterPro" id="IPR043605">
    <property type="entry name" value="DUF883_C"/>
</dbReference>
<evidence type="ECO:0000256" key="1">
    <source>
        <dbReference type="ARBA" id="ARBA00004377"/>
    </source>
</evidence>
<dbReference type="InterPro" id="IPR043604">
    <property type="entry name" value="DUF883_N"/>
</dbReference>
<name>A1WJ84_VEREI</name>
<dbReference type="Pfam" id="PF05957">
    <property type="entry name" value="DUF883"/>
    <property type="match status" value="1"/>
</dbReference>
<organism evidence="10 11">
    <name type="scientific">Verminephrobacter eiseniae (strain EF01-2)</name>
    <dbReference type="NCBI Taxonomy" id="391735"/>
    <lineage>
        <taxon>Bacteria</taxon>
        <taxon>Pseudomonadati</taxon>
        <taxon>Pseudomonadota</taxon>
        <taxon>Betaproteobacteria</taxon>
        <taxon>Burkholderiales</taxon>
        <taxon>Comamonadaceae</taxon>
        <taxon>Verminephrobacter</taxon>
    </lineage>
</organism>
<evidence type="ECO:0000256" key="5">
    <source>
        <dbReference type="ARBA" id="ARBA00022692"/>
    </source>
</evidence>
<evidence type="ECO:0000259" key="8">
    <source>
        <dbReference type="Pfam" id="PF05957"/>
    </source>
</evidence>
<keyword evidence="11" id="KW-1185">Reference proteome</keyword>
<comment type="subcellular location">
    <subcellularLocation>
        <location evidence="1">Cell inner membrane</location>
        <topology evidence="1">Single-pass membrane protein</topology>
    </subcellularLocation>
</comment>
<comment type="similarity">
    <text evidence="2">Belongs to the ElaB/YgaM/YqjD family.</text>
</comment>
<dbReference type="GO" id="GO:0005886">
    <property type="term" value="C:plasma membrane"/>
    <property type="evidence" value="ECO:0007669"/>
    <property type="project" value="UniProtKB-SubCell"/>
</dbReference>
<protein>
    <recommendedName>
        <fullName evidence="12">DUF883 domain-containing protein</fullName>
    </recommendedName>
</protein>
<reference evidence="11" key="1">
    <citation type="submission" date="2006-12" db="EMBL/GenBank/DDBJ databases">
        <title>Complete sequence of chromosome 1 of Verminephrobacter eiseniae EF01-2.</title>
        <authorList>
            <person name="Copeland A."/>
            <person name="Lucas S."/>
            <person name="Lapidus A."/>
            <person name="Barry K."/>
            <person name="Detter J.C."/>
            <person name="Glavina del Rio T."/>
            <person name="Dalin E."/>
            <person name="Tice H."/>
            <person name="Pitluck S."/>
            <person name="Chertkov O."/>
            <person name="Brettin T."/>
            <person name="Bruce D."/>
            <person name="Han C."/>
            <person name="Tapia R."/>
            <person name="Gilna P."/>
            <person name="Schmutz J."/>
            <person name="Larimer F."/>
            <person name="Land M."/>
            <person name="Hauser L."/>
            <person name="Kyrpides N."/>
            <person name="Kim E."/>
            <person name="Stahl D."/>
            <person name="Richardson P."/>
        </authorList>
    </citation>
    <scope>NUCLEOTIDE SEQUENCE [LARGE SCALE GENOMIC DNA]</scope>
    <source>
        <strain evidence="11">EF01-2</strain>
    </source>
</reference>
<keyword evidence="6" id="KW-1133">Transmembrane helix</keyword>
<evidence type="ECO:0000313" key="11">
    <source>
        <dbReference type="Proteomes" id="UP000000374"/>
    </source>
</evidence>
<dbReference type="AlphaFoldDB" id="A1WJ84"/>
<evidence type="ECO:0000259" key="9">
    <source>
        <dbReference type="Pfam" id="PF19029"/>
    </source>
</evidence>
<dbReference type="STRING" id="391735.Veis_1938"/>
<feature type="domain" description="DUF883" evidence="9">
    <location>
        <begin position="121"/>
        <end position="150"/>
    </location>
</feature>
<evidence type="ECO:0000256" key="4">
    <source>
        <dbReference type="ARBA" id="ARBA00022519"/>
    </source>
</evidence>
<dbReference type="GO" id="GO:0043022">
    <property type="term" value="F:ribosome binding"/>
    <property type="evidence" value="ECO:0007669"/>
    <property type="project" value="InterPro"/>
</dbReference>
<gene>
    <name evidence="10" type="ordered locus">Veis_1938</name>
</gene>
<evidence type="ECO:0008006" key="12">
    <source>
        <dbReference type="Google" id="ProtNLM"/>
    </source>
</evidence>
<dbReference type="eggNOG" id="COG4575">
    <property type="taxonomic scope" value="Bacteria"/>
</dbReference>
<dbReference type="PANTHER" id="PTHR35893">
    <property type="entry name" value="INNER MEMBRANE PROTEIN-RELATED"/>
    <property type="match status" value="1"/>
</dbReference>
<dbReference type="EMBL" id="CP000542">
    <property type="protein sequence ID" value="ABM57691.1"/>
    <property type="molecule type" value="Genomic_DNA"/>
</dbReference>
<keyword evidence="7" id="KW-0472">Membrane</keyword>
<sequence length="151" mass="16076">MPLPTSCAPVPGWACGQIGKIGANPRRLDCFCCDSLLHGKACMTTSDTTTTTTTATATTQGDLEKLVSDLRGLLANKNLDAVPEIRQLRQRLDDGMHSVRDSAVRAAQDAARQAKEAALAADRYAHDEPWRVASAALAVGALIGFLLARRC</sequence>
<dbReference type="PANTHER" id="PTHR35893:SF3">
    <property type="entry name" value="INNER MEMBRANE PROTEIN"/>
    <property type="match status" value="1"/>
</dbReference>
<evidence type="ECO:0000256" key="2">
    <source>
        <dbReference type="ARBA" id="ARBA00010423"/>
    </source>
</evidence>
<keyword evidence="3" id="KW-1003">Cell membrane</keyword>
<keyword evidence="4" id="KW-0997">Cell inner membrane</keyword>
<evidence type="ECO:0000256" key="3">
    <source>
        <dbReference type="ARBA" id="ARBA00022475"/>
    </source>
</evidence>